<evidence type="ECO:0000313" key="2">
    <source>
        <dbReference type="Proteomes" id="UP000264541"/>
    </source>
</evidence>
<gene>
    <name evidence="1" type="ORF">D0469_16365</name>
</gene>
<reference evidence="1 2" key="1">
    <citation type="submission" date="2018-08" db="EMBL/GenBank/DDBJ databases">
        <title>Bacillus chawlae sp. nov., Bacillus glennii sp. nov., and Bacillus saganii sp. nov. Isolated from the Vehicle Assembly Building at Kennedy Space Center where the Viking Spacecraft were Assembled.</title>
        <authorList>
            <person name="Seuylemezian A."/>
            <person name="Vaishampayan P."/>
        </authorList>
    </citation>
    <scope>NUCLEOTIDE SEQUENCE [LARGE SCALE GENOMIC DNA]</scope>
    <source>
        <strain evidence="1 2">V47-23a</strain>
    </source>
</reference>
<proteinExistence type="predicted"/>
<comment type="caution">
    <text evidence="1">The sequence shown here is derived from an EMBL/GenBank/DDBJ whole genome shotgun (WGS) entry which is preliminary data.</text>
</comment>
<dbReference type="EMBL" id="QVTE01000047">
    <property type="protein sequence ID" value="RFU67015.1"/>
    <property type="molecule type" value="Genomic_DNA"/>
</dbReference>
<sequence length="87" mass="10017">MILEGHIISGDFDQTSNEFSLQKVKNLSTQSVLNQAQINNIYQYLKKNQDDNGGQVLTLYDQMPVHLSQDEINQLILDLEQVQSMYE</sequence>
<dbReference type="RefSeq" id="WP_117327796.1">
    <property type="nucleotide sequence ID" value="NZ_QVTE01000047.1"/>
</dbReference>
<keyword evidence="2" id="KW-1185">Reference proteome</keyword>
<evidence type="ECO:0000313" key="1">
    <source>
        <dbReference type="EMBL" id="RFU67015.1"/>
    </source>
</evidence>
<dbReference type="AlphaFoldDB" id="A0A372LKA9"/>
<dbReference type="OrthoDB" id="2680434at2"/>
<accession>A0A372LKA9</accession>
<dbReference type="Proteomes" id="UP000264541">
    <property type="component" value="Unassembled WGS sequence"/>
</dbReference>
<name>A0A372LKA9_9BACI</name>
<protein>
    <submittedName>
        <fullName evidence="1">Uncharacterized protein</fullName>
    </submittedName>
</protein>
<organism evidence="1 2">
    <name type="scientific">Peribacillus saganii</name>
    <dbReference type="NCBI Taxonomy" id="2303992"/>
    <lineage>
        <taxon>Bacteria</taxon>
        <taxon>Bacillati</taxon>
        <taxon>Bacillota</taxon>
        <taxon>Bacilli</taxon>
        <taxon>Bacillales</taxon>
        <taxon>Bacillaceae</taxon>
        <taxon>Peribacillus</taxon>
    </lineage>
</organism>